<gene>
    <name evidence="2" type="ORF">NMSP_1261</name>
</gene>
<dbReference type="OrthoDB" id="11472at2157"/>
<organism evidence="2 3">
    <name type="scientific">Candidatus Nitrosomarinus catalinensis</name>
    <dbReference type="NCBI Taxonomy" id="1898749"/>
    <lineage>
        <taxon>Archaea</taxon>
        <taxon>Nitrososphaerota</taxon>
        <taxon>Nitrososphaeria</taxon>
        <taxon>Nitrosopumilales</taxon>
        <taxon>Nitrosopumilaceae</taxon>
        <taxon>Candidatus Nitrosomarinus</taxon>
    </lineage>
</organism>
<dbReference type="AlphaFoldDB" id="A0A2Z2HRA8"/>
<dbReference type="EMBL" id="CP021324">
    <property type="protein sequence ID" value="ARS64876.1"/>
    <property type="molecule type" value="Genomic_DNA"/>
</dbReference>
<accession>A0A2Z2HRA8</accession>
<keyword evidence="3" id="KW-1185">Reference proteome</keyword>
<dbReference type="Proteomes" id="UP000249949">
    <property type="component" value="Chromosome"/>
</dbReference>
<dbReference type="KEGG" id="nct:NMSP_1261"/>
<sequence length="290" mass="34095">MSNQFILILKNSDEGKFNGFKRKNFNKQTKEILKKNSSNHVLGLHKGVISNKVWNKIKKDDKFYITIENETFRVTANLIKKAKNLKYGEIIYPETIDRKQVNYFLFFKKLDDCREPFEVLKKRSKSNIFSNEGIFEIKQRTNSERIKKTKINKALIEKTRGKVERKHRSIQALDRNQSNVVQLKKLYNNKCQIQQCNFELNYEKGGKIKQFSHVHHYNQLAKSRMDSLNNMIVLCPNHHAEFDFKVKLIDYDGVTIINEKGKETGETIKFHKGHKLDIKNIESLLGEQDG</sequence>
<proteinExistence type="predicted"/>
<dbReference type="GeneID" id="32901711"/>
<feature type="domain" description="HNH nuclease" evidence="1">
    <location>
        <begin position="218"/>
        <end position="243"/>
    </location>
</feature>
<dbReference type="Pfam" id="PF13391">
    <property type="entry name" value="HNH_2"/>
    <property type="match status" value="1"/>
</dbReference>
<protein>
    <submittedName>
        <fullName evidence="2">Putative restriction enzyme</fullName>
    </submittedName>
</protein>
<evidence type="ECO:0000313" key="3">
    <source>
        <dbReference type="Proteomes" id="UP000249949"/>
    </source>
</evidence>
<dbReference type="InterPro" id="IPR003615">
    <property type="entry name" value="HNH_nuc"/>
</dbReference>
<evidence type="ECO:0000259" key="1">
    <source>
        <dbReference type="Pfam" id="PF13391"/>
    </source>
</evidence>
<evidence type="ECO:0000313" key="2">
    <source>
        <dbReference type="EMBL" id="ARS64876.1"/>
    </source>
</evidence>
<dbReference type="RefSeq" id="WP_086907920.1">
    <property type="nucleotide sequence ID" value="NZ_CP021324.1"/>
</dbReference>
<name>A0A2Z2HRA8_9ARCH</name>
<reference evidence="2 3" key="1">
    <citation type="journal article" date="2017" name="Environ. Microbiol.">
        <title>Genome and epigenome of a novel marine Thaumarchaeota strain suggest viral infection, phosphorothioation DNA modification and multiple restriction systems.</title>
        <authorList>
            <person name="Ahlgren N.A."/>
            <person name="Chen Y."/>
            <person name="Needham D.M."/>
            <person name="Parada A.E."/>
            <person name="Sachdeva R."/>
            <person name="Trinh V."/>
            <person name="Chen T."/>
            <person name="Fuhrman J.A."/>
        </authorList>
    </citation>
    <scope>NUCLEOTIDE SEQUENCE [LARGE SCALE GENOMIC DNA]</scope>
    <source>
        <strain evidence="2 3">SPOT01</strain>
    </source>
</reference>